<dbReference type="Pfam" id="PF09346">
    <property type="entry name" value="SMI1_KNR4"/>
    <property type="match status" value="1"/>
</dbReference>
<name>A0A7W7W3R9_9ACTN</name>
<proteinExistence type="predicted"/>
<sequence>MHEDEAVSGSWRRIDSWLAAYAPAELALLNPPASGEEIEAAGREIGAELPAGLTASLRWHNGGDAESRLLPAASPLGAAGIRDAWRLRMDLADEDLLAAEPGEEPWWHPHWVPWAQTASGDLLVVDQRPGPGQGRLGRAVHDGCGSFTGSWPGVAAYLSALAEVLYGGGALDGWRLFTTVDQRLWWDRVPDARQLHGSPLTPAPVGIPDEG</sequence>
<dbReference type="Proteomes" id="UP000523007">
    <property type="component" value="Unassembled WGS sequence"/>
</dbReference>
<dbReference type="EMBL" id="JACHJT010000001">
    <property type="protein sequence ID" value="MBB4932818.1"/>
    <property type="molecule type" value="Genomic_DNA"/>
</dbReference>
<keyword evidence="3" id="KW-1185">Reference proteome</keyword>
<gene>
    <name evidence="2" type="ORF">F4561_003638</name>
</gene>
<accession>A0A7W7W3R9</accession>
<dbReference type="PANTHER" id="PTHR47432:SF1">
    <property type="entry name" value="CELL WALL ASSEMBLY REGULATOR SMI1"/>
    <property type="match status" value="1"/>
</dbReference>
<dbReference type="RefSeq" id="WP_184583791.1">
    <property type="nucleotide sequence ID" value="NZ_JACHJT010000001.1"/>
</dbReference>
<evidence type="ECO:0000259" key="1">
    <source>
        <dbReference type="SMART" id="SM00860"/>
    </source>
</evidence>
<evidence type="ECO:0000313" key="3">
    <source>
        <dbReference type="Proteomes" id="UP000523007"/>
    </source>
</evidence>
<dbReference type="PANTHER" id="PTHR47432">
    <property type="entry name" value="CELL WALL ASSEMBLY REGULATOR SMI1"/>
    <property type="match status" value="1"/>
</dbReference>
<dbReference type="InterPro" id="IPR051873">
    <property type="entry name" value="KNR4/SMI1_regulator"/>
</dbReference>
<comment type="caution">
    <text evidence="2">The sequence shown here is derived from an EMBL/GenBank/DDBJ whole genome shotgun (WGS) entry which is preliminary data.</text>
</comment>
<reference evidence="2 3" key="1">
    <citation type="submission" date="2020-08" db="EMBL/GenBank/DDBJ databases">
        <title>Sequencing the genomes of 1000 actinobacteria strains.</title>
        <authorList>
            <person name="Klenk H.-P."/>
        </authorList>
    </citation>
    <scope>NUCLEOTIDE SEQUENCE [LARGE SCALE GENOMIC DNA]</scope>
    <source>
        <strain evidence="2 3">DSM 102030</strain>
    </source>
</reference>
<dbReference type="AlphaFoldDB" id="A0A7W7W3R9"/>
<dbReference type="SUPFAM" id="SSF160631">
    <property type="entry name" value="SMI1/KNR4-like"/>
    <property type="match status" value="1"/>
</dbReference>
<dbReference type="SMART" id="SM00860">
    <property type="entry name" value="SMI1_KNR4"/>
    <property type="match status" value="1"/>
</dbReference>
<protein>
    <submittedName>
        <fullName evidence="2">Cell wall assembly regulator SMI1</fullName>
    </submittedName>
</protein>
<evidence type="ECO:0000313" key="2">
    <source>
        <dbReference type="EMBL" id="MBB4932818.1"/>
    </source>
</evidence>
<dbReference type="InterPro" id="IPR018958">
    <property type="entry name" value="Knr4/Smi1-like_dom"/>
</dbReference>
<dbReference type="InterPro" id="IPR037883">
    <property type="entry name" value="Knr4/Smi1-like_sf"/>
</dbReference>
<feature type="domain" description="Knr4/Smi1-like" evidence="1">
    <location>
        <begin position="32"/>
        <end position="160"/>
    </location>
</feature>
<organism evidence="2 3">
    <name type="scientific">Lipingzhangella halophila</name>
    <dbReference type="NCBI Taxonomy" id="1783352"/>
    <lineage>
        <taxon>Bacteria</taxon>
        <taxon>Bacillati</taxon>
        <taxon>Actinomycetota</taxon>
        <taxon>Actinomycetes</taxon>
        <taxon>Streptosporangiales</taxon>
        <taxon>Nocardiopsidaceae</taxon>
        <taxon>Lipingzhangella</taxon>
    </lineage>
</organism>